<dbReference type="SUPFAM" id="SSF74650">
    <property type="entry name" value="Galactose mutarotase-like"/>
    <property type="match status" value="1"/>
</dbReference>
<organism evidence="1 2">
    <name type="scientific">Reticulomyxa filosa</name>
    <dbReference type="NCBI Taxonomy" id="46433"/>
    <lineage>
        <taxon>Eukaryota</taxon>
        <taxon>Sar</taxon>
        <taxon>Rhizaria</taxon>
        <taxon>Retaria</taxon>
        <taxon>Foraminifera</taxon>
        <taxon>Monothalamids</taxon>
        <taxon>Reticulomyxidae</taxon>
        <taxon>Reticulomyxa</taxon>
    </lineage>
</organism>
<evidence type="ECO:0000313" key="2">
    <source>
        <dbReference type="Proteomes" id="UP000023152"/>
    </source>
</evidence>
<name>X6NAL1_RETFI</name>
<dbReference type="OrthoDB" id="274691at2759"/>
<dbReference type="InterPro" id="IPR014718">
    <property type="entry name" value="GH-type_carb-bd"/>
</dbReference>
<protein>
    <submittedName>
        <fullName evidence="1">Aldose 1-epimerase</fullName>
    </submittedName>
</protein>
<dbReference type="AlphaFoldDB" id="X6NAL1"/>
<dbReference type="EMBL" id="ASPP01010462">
    <property type="protein sequence ID" value="ETO22804.1"/>
    <property type="molecule type" value="Genomic_DNA"/>
</dbReference>
<gene>
    <name evidence="1" type="ORF">RFI_14391</name>
</gene>
<dbReference type="GO" id="GO:0006006">
    <property type="term" value="P:glucose metabolic process"/>
    <property type="evidence" value="ECO:0007669"/>
    <property type="project" value="TreeGrafter"/>
</dbReference>
<dbReference type="InterPro" id="IPR011013">
    <property type="entry name" value="Gal_mutarotase_sf_dom"/>
</dbReference>
<dbReference type="Proteomes" id="UP000023152">
    <property type="component" value="Unassembled WGS sequence"/>
</dbReference>
<dbReference type="InterPro" id="IPR008183">
    <property type="entry name" value="Aldose_1/G6P_1-epimerase"/>
</dbReference>
<dbReference type="GO" id="GO:0004034">
    <property type="term" value="F:aldose 1-epimerase activity"/>
    <property type="evidence" value="ECO:0007669"/>
    <property type="project" value="TreeGrafter"/>
</dbReference>
<dbReference type="GO" id="GO:0033499">
    <property type="term" value="P:galactose catabolic process via UDP-galactose, Leloir pathway"/>
    <property type="evidence" value="ECO:0007669"/>
    <property type="project" value="TreeGrafter"/>
</dbReference>
<dbReference type="PANTHER" id="PTHR10091">
    <property type="entry name" value="ALDOSE-1-EPIMERASE"/>
    <property type="match status" value="1"/>
</dbReference>
<keyword evidence="2" id="KW-1185">Reference proteome</keyword>
<dbReference type="GO" id="GO:0030246">
    <property type="term" value="F:carbohydrate binding"/>
    <property type="evidence" value="ECO:0007669"/>
    <property type="project" value="InterPro"/>
</dbReference>
<accession>X6NAL1</accession>
<proteinExistence type="predicted"/>
<dbReference type="Pfam" id="PF01263">
    <property type="entry name" value="Aldose_epim"/>
    <property type="match status" value="1"/>
</dbReference>
<sequence>MSSSITKAKDVLLVTGCGIGILNGEYELESKAEGRGDGLVYGHKEKKEYKIRKKKVVELKKEGSIWVIMKEEKDEDKEVIYYYNDSEEADKKSNVPKSGYKELGGYGTPMIYEEKIAKHIYKQEYGQIQRKEKTTAVDVYYLSNEKGMSIEIMTYGATIRSLTIPNKKGKVQDIVIGCDSLQDYQEKSRYFGSTIGRYCNRIKGGKLELNGKQYQLSVNETKKDNCLHGGWNGFDKQIWKVTKAEEDNEKVTLQLQYLSVDGEEGFPSNCLVTVTFQLGLSHNSFDILFSAAIHQHSLSTVVNLTNHSYFSLTNSFATNAVEHTHFFHFPLSSHFVPIDANSIPIASSSSPFLPVANTPFDFTSSFHSIHKQIALSPDHPQILAGNGFDHSFAISHKDSKFTFHSEIN</sequence>
<dbReference type="Gene3D" id="2.70.98.10">
    <property type="match status" value="1"/>
</dbReference>
<reference evidence="1 2" key="1">
    <citation type="journal article" date="2013" name="Curr. Biol.">
        <title>The Genome of the Foraminiferan Reticulomyxa filosa.</title>
        <authorList>
            <person name="Glockner G."/>
            <person name="Hulsmann N."/>
            <person name="Schleicher M."/>
            <person name="Noegel A.A."/>
            <person name="Eichinger L."/>
            <person name="Gallinger C."/>
            <person name="Pawlowski J."/>
            <person name="Sierra R."/>
            <person name="Euteneuer U."/>
            <person name="Pillet L."/>
            <person name="Moustafa A."/>
            <person name="Platzer M."/>
            <person name="Groth M."/>
            <person name="Szafranski K."/>
            <person name="Schliwa M."/>
        </authorList>
    </citation>
    <scope>NUCLEOTIDE SEQUENCE [LARGE SCALE GENOMIC DNA]</scope>
</reference>
<comment type="caution">
    <text evidence="1">The sequence shown here is derived from an EMBL/GenBank/DDBJ whole genome shotgun (WGS) entry which is preliminary data.</text>
</comment>
<dbReference type="PANTHER" id="PTHR10091:SF0">
    <property type="entry name" value="GALACTOSE MUTAROTASE"/>
    <property type="match status" value="1"/>
</dbReference>
<evidence type="ECO:0000313" key="1">
    <source>
        <dbReference type="EMBL" id="ETO22804.1"/>
    </source>
</evidence>